<comment type="caution">
    <text evidence="10">The sequence shown here is derived from an EMBL/GenBank/DDBJ whole genome shotgun (WGS) entry which is preliminary data.</text>
</comment>
<dbReference type="PANTHER" id="PTHR48111:SF21">
    <property type="entry name" value="DNA-BINDING DUAL MASTER TRANSCRIPTIONAL REGULATOR RPAA"/>
    <property type="match status" value="1"/>
</dbReference>
<name>A0A5R9FY06_9BACL</name>
<evidence type="ECO:0000259" key="9">
    <source>
        <dbReference type="PROSITE" id="PS51755"/>
    </source>
</evidence>
<evidence type="ECO:0000256" key="5">
    <source>
        <dbReference type="ARBA" id="ARBA00023163"/>
    </source>
</evidence>
<feature type="domain" description="OmpR/PhoB-type" evidence="9">
    <location>
        <begin position="124"/>
        <end position="218"/>
    </location>
</feature>
<dbReference type="PROSITE" id="PS50110">
    <property type="entry name" value="RESPONSE_REGULATORY"/>
    <property type="match status" value="1"/>
</dbReference>
<dbReference type="SMART" id="SM00448">
    <property type="entry name" value="REC"/>
    <property type="match status" value="1"/>
</dbReference>
<feature type="domain" description="Response regulatory" evidence="8">
    <location>
        <begin position="4"/>
        <end position="117"/>
    </location>
</feature>
<dbReference type="OrthoDB" id="9790442at2"/>
<keyword evidence="11" id="KW-1185">Reference proteome</keyword>
<gene>
    <name evidence="10" type="ORF">FE782_28410</name>
</gene>
<dbReference type="Gene3D" id="3.40.50.2300">
    <property type="match status" value="1"/>
</dbReference>
<dbReference type="Proteomes" id="UP000309676">
    <property type="component" value="Unassembled WGS sequence"/>
</dbReference>
<organism evidence="10 11">
    <name type="scientific">Paenibacillus antri</name>
    <dbReference type="NCBI Taxonomy" id="2582848"/>
    <lineage>
        <taxon>Bacteria</taxon>
        <taxon>Bacillati</taxon>
        <taxon>Bacillota</taxon>
        <taxon>Bacilli</taxon>
        <taxon>Bacillales</taxon>
        <taxon>Paenibacillaceae</taxon>
        <taxon>Paenibacillus</taxon>
    </lineage>
</organism>
<dbReference type="AlphaFoldDB" id="A0A5R9FY06"/>
<dbReference type="InterPro" id="IPR001867">
    <property type="entry name" value="OmpR/PhoB-type_DNA-bd"/>
</dbReference>
<feature type="modified residue" description="4-aspartylphosphate" evidence="6">
    <location>
        <position position="53"/>
    </location>
</feature>
<dbReference type="SUPFAM" id="SSF52172">
    <property type="entry name" value="CheY-like"/>
    <property type="match status" value="1"/>
</dbReference>
<dbReference type="Pfam" id="PF00072">
    <property type="entry name" value="Response_reg"/>
    <property type="match status" value="1"/>
</dbReference>
<evidence type="ECO:0000313" key="11">
    <source>
        <dbReference type="Proteomes" id="UP000309676"/>
    </source>
</evidence>
<dbReference type="GO" id="GO:0000156">
    <property type="term" value="F:phosphorelay response regulator activity"/>
    <property type="evidence" value="ECO:0007669"/>
    <property type="project" value="TreeGrafter"/>
</dbReference>
<protein>
    <submittedName>
        <fullName evidence="10">Response regulator transcription factor</fullName>
    </submittedName>
</protein>
<evidence type="ECO:0000313" key="10">
    <source>
        <dbReference type="EMBL" id="TLS48927.1"/>
    </source>
</evidence>
<dbReference type="GO" id="GO:0005829">
    <property type="term" value="C:cytosol"/>
    <property type="evidence" value="ECO:0007669"/>
    <property type="project" value="TreeGrafter"/>
</dbReference>
<dbReference type="InterPro" id="IPR039420">
    <property type="entry name" value="WalR-like"/>
</dbReference>
<accession>A0A5R9FY06</accession>
<keyword evidence="3" id="KW-0805">Transcription regulation</keyword>
<sequence>MEIQLLVVEDDVHIREMVGKFLRREGYAVDTCSDGALALERLCNKKYHLVLLDILLPGMNGQELLKELRKTQDTPVLIMSALGDEDNQLAAFANEVDDYVVKPFSLPILVKRVETLLRRSGILKKEIRFGKLALYPESYGVTYAGEAIALTPKEFEILMLFVMNKERIVPRETLLTRIWGYDFDGNEGIVHASIKKLRDKLPEHLIKTVKGVGYRLEESAGEA</sequence>
<dbReference type="PANTHER" id="PTHR48111">
    <property type="entry name" value="REGULATOR OF RPOS"/>
    <property type="match status" value="1"/>
</dbReference>
<feature type="DNA-binding region" description="OmpR/PhoB-type" evidence="7">
    <location>
        <begin position="124"/>
        <end position="218"/>
    </location>
</feature>
<dbReference type="EMBL" id="VCIW01000027">
    <property type="protein sequence ID" value="TLS48927.1"/>
    <property type="molecule type" value="Genomic_DNA"/>
</dbReference>
<evidence type="ECO:0000256" key="4">
    <source>
        <dbReference type="ARBA" id="ARBA00023125"/>
    </source>
</evidence>
<evidence type="ECO:0000259" key="8">
    <source>
        <dbReference type="PROSITE" id="PS50110"/>
    </source>
</evidence>
<reference evidence="10 11" key="1">
    <citation type="submission" date="2019-05" db="EMBL/GenBank/DDBJ databases">
        <authorList>
            <person name="Narsing Rao M.P."/>
            <person name="Li W.J."/>
        </authorList>
    </citation>
    <scope>NUCLEOTIDE SEQUENCE [LARGE SCALE GENOMIC DNA]</scope>
    <source>
        <strain evidence="10 11">SYSU_K30003</strain>
    </source>
</reference>
<dbReference type="GO" id="GO:0000976">
    <property type="term" value="F:transcription cis-regulatory region binding"/>
    <property type="evidence" value="ECO:0007669"/>
    <property type="project" value="TreeGrafter"/>
</dbReference>
<evidence type="ECO:0000256" key="7">
    <source>
        <dbReference type="PROSITE-ProRule" id="PRU01091"/>
    </source>
</evidence>
<dbReference type="InterPro" id="IPR011006">
    <property type="entry name" value="CheY-like_superfamily"/>
</dbReference>
<dbReference type="CDD" id="cd17574">
    <property type="entry name" value="REC_OmpR"/>
    <property type="match status" value="1"/>
</dbReference>
<dbReference type="GO" id="GO:0006355">
    <property type="term" value="P:regulation of DNA-templated transcription"/>
    <property type="evidence" value="ECO:0007669"/>
    <property type="project" value="InterPro"/>
</dbReference>
<keyword evidence="5" id="KW-0804">Transcription</keyword>
<keyword evidence="4 7" id="KW-0238">DNA-binding</keyword>
<evidence type="ECO:0000256" key="2">
    <source>
        <dbReference type="ARBA" id="ARBA00023012"/>
    </source>
</evidence>
<dbReference type="PROSITE" id="PS51755">
    <property type="entry name" value="OMPR_PHOB"/>
    <property type="match status" value="1"/>
</dbReference>
<dbReference type="SMART" id="SM00862">
    <property type="entry name" value="Trans_reg_C"/>
    <property type="match status" value="1"/>
</dbReference>
<keyword evidence="2" id="KW-0902">Two-component regulatory system</keyword>
<evidence type="ECO:0000256" key="3">
    <source>
        <dbReference type="ARBA" id="ARBA00023015"/>
    </source>
</evidence>
<dbReference type="RefSeq" id="WP_138197736.1">
    <property type="nucleotide sequence ID" value="NZ_VCIW01000027.1"/>
</dbReference>
<dbReference type="FunFam" id="3.40.50.2300:FF:000001">
    <property type="entry name" value="DNA-binding response regulator PhoB"/>
    <property type="match status" value="1"/>
</dbReference>
<dbReference type="InterPro" id="IPR001789">
    <property type="entry name" value="Sig_transdc_resp-reg_receiver"/>
</dbReference>
<keyword evidence="1 6" id="KW-0597">Phosphoprotein</keyword>
<evidence type="ECO:0000256" key="6">
    <source>
        <dbReference type="PROSITE-ProRule" id="PRU00169"/>
    </source>
</evidence>
<evidence type="ECO:0000256" key="1">
    <source>
        <dbReference type="ARBA" id="ARBA00022553"/>
    </source>
</evidence>
<dbReference type="Pfam" id="PF00486">
    <property type="entry name" value="Trans_reg_C"/>
    <property type="match status" value="1"/>
</dbReference>
<dbReference type="GO" id="GO:0032993">
    <property type="term" value="C:protein-DNA complex"/>
    <property type="evidence" value="ECO:0007669"/>
    <property type="project" value="TreeGrafter"/>
</dbReference>
<dbReference type="CDD" id="cd00383">
    <property type="entry name" value="trans_reg_C"/>
    <property type="match status" value="1"/>
</dbReference>
<proteinExistence type="predicted"/>
<dbReference type="Gene3D" id="1.10.10.10">
    <property type="entry name" value="Winged helix-like DNA-binding domain superfamily/Winged helix DNA-binding domain"/>
    <property type="match status" value="1"/>
</dbReference>
<dbReference type="InterPro" id="IPR036388">
    <property type="entry name" value="WH-like_DNA-bd_sf"/>
</dbReference>